<feature type="transmembrane region" description="Helical" evidence="1">
    <location>
        <begin position="7"/>
        <end position="25"/>
    </location>
</feature>
<keyword evidence="1" id="KW-0812">Transmembrane</keyword>
<comment type="caution">
    <text evidence="2">The sequence shown here is derived from an EMBL/GenBank/DDBJ whole genome shotgun (WGS) entry which is preliminary data.</text>
</comment>
<organism evidence="2 3">
    <name type="scientific">Clostridium magnum DSM 2767</name>
    <dbReference type="NCBI Taxonomy" id="1121326"/>
    <lineage>
        <taxon>Bacteria</taxon>
        <taxon>Bacillati</taxon>
        <taxon>Bacillota</taxon>
        <taxon>Clostridia</taxon>
        <taxon>Eubacteriales</taxon>
        <taxon>Clostridiaceae</taxon>
        <taxon>Clostridium</taxon>
    </lineage>
</organism>
<gene>
    <name evidence="2" type="ORF">CLMAG_41820</name>
</gene>
<feature type="transmembrane region" description="Helical" evidence="1">
    <location>
        <begin position="52"/>
        <end position="70"/>
    </location>
</feature>
<proteinExistence type="predicted"/>
<sequence length="75" mass="8677">MKLNKLFFITFFAVYVFFAVFSTMYSRVRYGSDCTLSFIVTDKLIIGLTEDWILKLIVSVLFAFTNSNLLSRKAT</sequence>
<evidence type="ECO:0000313" key="3">
    <source>
        <dbReference type="Proteomes" id="UP000076603"/>
    </source>
</evidence>
<protein>
    <submittedName>
        <fullName evidence="2">Uncharacterized protein</fullName>
    </submittedName>
</protein>
<dbReference type="AlphaFoldDB" id="A0A162RUZ0"/>
<dbReference type="Proteomes" id="UP000076603">
    <property type="component" value="Unassembled WGS sequence"/>
</dbReference>
<dbReference type="RefSeq" id="WP_066626641.1">
    <property type="nucleotide sequence ID" value="NZ_FQXL01000008.1"/>
</dbReference>
<evidence type="ECO:0000313" key="2">
    <source>
        <dbReference type="EMBL" id="KZL90411.1"/>
    </source>
</evidence>
<name>A0A162RUZ0_9CLOT</name>
<dbReference type="PATRIC" id="fig|1121326.3.peg.4240"/>
<dbReference type="EMBL" id="LWAE01000005">
    <property type="protein sequence ID" value="KZL90411.1"/>
    <property type="molecule type" value="Genomic_DNA"/>
</dbReference>
<keyword evidence="1" id="KW-0472">Membrane</keyword>
<keyword evidence="1" id="KW-1133">Transmembrane helix</keyword>
<dbReference type="STRING" id="1121326.CLMAG_41820"/>
<reference evidence="2 3" key="1">
    <citation type="submission" date="2016-04" db="EMBL/GenBank/DDBJ databases">
        <title>Genome sequence of Clostridium magnum DSM 2767.</title>
        <authorList>
            <person name="Poehlein A."/>
            <person name="Uhlig R."/>
            <person name="Fischer R."/>
            <person name="Bahl H."/>
            <person name="Daniel R."/>
        </authorList>
    </citation>
    <scope>NUCLEOTIDE SEQUENCE [LARGE SCALE GENOMIC DNA]</scope>
    <source>
        <strain evidence="2 3">DSM 2767</strain>
    </source>
</reference>
<keyword evidence="3" id="KW-1185">Reference proteome</keyword>
<evidence type="ECO:0000256" key="1">
    <source>
        <dbReference type="SAM" id="Phobius"/>
    </source>
</evidence>
<accession>A0A162RUZ0</accession>